<keyword evidence="1" id="KW-0812">Transmembrane</keyword>
<dbReference type="HOGENOM" id="CLU_2489561_0_0_1"/>
<keyword evidence="1" id="KW-1133">Transmembrane helix</keyword>
<sequence>LNTLGLLSTFPVFQTYVETGELFETSSSNISWIGSIQSFLLQLTGIIVGPLYDRGYLRSLLCTGSLLVVLGLMMLSLCTEHWQALLG</sequence>
<name>G2QGY6_THET4</name>
<keyword evidence="1" id="KW-0472">Membrane</keyword>
<dbReference type="KEGG" id="mtm:MYCTH_2065257"/>
<evidence type="ECO:0008006" key="4">
    <source>
        <dbReference type="Google" id="ProtNLM"/>
    </source>
</evidence>
<organism evidence="2 3">
    <name type="scientific">Thermothelomyces thermophilus (strain ATCC 42464 / BCRC 31852 / DSM 1799)</name>
    <name type="common">Sporotrichum thermophile</name>
    <dbReference type="NCBI Taxonomy" id="573729"/>
    <lineage>
        <taxon>Eukaryota</taxon>
        <taxon>Fungi</taxon>
        <taxon>Dikarya</taxon>
        <taxon>Ascomycota</taxon>
        <taxon>Pezizomycotina</taxon>
        <taxon>Sordariomycetes</taxon>
        <taxon>Sordariomycetidae</taxon>
        <taxon>Sordariales</taxon>
        <taxon>Chaetomiaceae</taxon>
        <taxon>Thermothelomyces</taxon>
    </lineage>
</organism>
<feature type="transmembrane region" description="Helical" evidence="1">
    <location>
        <begin position="30"/>
        <end position="52"/>
    </location>
</feature>
<dbReference type="GeneID" id="11510241"/>
<evidence type="ECO:0000256" key="1">
    <source>
        <dbReference type="SAM" id="Phobius"/>
    </source>
</evidence>
<accession>G2QGY6</accession>
<evidence type="ECO:0000313" key="2">
    <source>
        <dbReference type="EMBL" id="AEO58646.1"/>
    </source>
</evidence>
<dbReference type="InterPro" id="IPR036259">
    <property type="entry name" value="MFS_trans_sf"/>
</dbReference>
<dbReference type="eggNOG" id="KOG2504">
    <property type="taxonomic scope" value="Eukaryota"/>
</dbReference>
<dbReference type="VEuPathDB" id="FungiDB:MYCTH_2065257"/>
<protein>
    <recommendedName>
        <fullName evidence="4">Major facilitator superfamily (MFS) profile domain-containing protein</fullName>
    </recommendedName>
</protein>
<evidence type="ECO:0000313" key="3">
    <source>
        <dbReference type="Proteomes" id="UP000007322"/>
    </source>
</evidence>
<dbReference type="RefSeq" id="XP_003663891.1">
    <property type="nucleotide sequence ID" value="XM_003663843.1"/>
</dbReference>
<dbReference type="AlphaFoldDB" id="G2QGY6"/>
<feature type="transmembrane region" description="Helical" evidence="1">
    <location>
        <begin position="59"/>
        <end position="77"/>
    </location>
</feature>
<keyword evidence="3" id="KW-1185">Reference proteome</keyword>
<gene>
    <name evidence="2" type="ORF">MYCTH_2065257</name>
</gene>
<dbReference type="EMBL" id="CP003005">
    <property type="protein sequence ID" value="AEO58646.1"/>
    <property type="molecule type" value="Genomic_DNA"/>
</dbReference>
<dbReference type="Gene3D" id="1.20.1250.20">
    <property type="entry name" value="MFS general substrate transporter like domains"/>
    <property type="match status" value="1"/>
</dbReference>
<reference evidence="2 3" key="1">
    <citation type="journal article" date="2011" name="Nat. Biotechnol.">
        <title>Comparative genomic analysis of the thermophilic biomass-degrading fungi Myceliophthora thermophila and Thielavia terrestris.</title>
        <authorList>
            <person name="Berka R.M."/>
            <person name="Grigoriev I.V."/>
            <person name="Otillar R."/>
            <person name="Salamov A."/>
            <person name="Grimwood J."/>
            <person name="Reid I."/>
            <person name="Ishmael N."/>
            <person name="John T."/>
            <person name="Darmond C."/>
            <person name="Moisan M.-C."/>
            <person name="Henrissat B."/>
            <person name="Coutinho P.M."/>
            <person name="Lombard V."/>
            <person name="Natvig D.O."/>
            <person name="Lindquist E."/>
            <person name="Schmutz J."/>
            <person name="Lucas S."/>
            <person name="Harris P."/>
            <person name="Powlowski J."/>
            <person name="Bellemare A."/>
            <person name="Taylor D."/>
            <person name="Butler G."/>
            <person name="de Vries R.P."/>
            <person name="Allijn I.E."/>
            <person name="van den Brink J."/>
            <person name="Ushinsky S."/>
            <person name="Storms R."/>
            <person name="Powell A.J."/>
            <person name="Paulsen I.T."/>
            <person name="Elbourne L.D.H."/>
            <person name="Baker S.E."/>
            <person name="Magnuson J."/>
            <person name="LaBoissiere S."/>
            <person name="Clutterbuck A.J."/>
            <person name="Martinez D."/>
            <person name="Wogulis M."/>
            <person name="de Leon A.L."/>
            <person name="Rey M.W."/>
            <person name="Tsang A."/>
        </authorList>
    </citation>
    <scope>NUCLEOTIDE SEQUENCE [LARGE SCALE GENOMIC DNA]</scope>
    <source>
        <strain evidence="3">ATCC 42464 / BCRC 31852 / DSM 1799</strain>
    </source>
</reference>
<dbReference type="InParanoid" id="G2QGY6"/>
<feature type="non-terminal residue" evidence="2">
    <location>
        <position position="1"/>
    </location>
</feature>
<proteinExistence type="predicted"/>
<dbReference type="Proteomes" id="UP000007322">
    <property type="component" value="Chromosome 4"/>
</dbReference>
<dbReference type="OrthoDB" id="5212574at2759"/>
<dbReference type="SUPFAM" id="SSF103473">
    <property type="entry name" value="MFS general substrate transporter"/>
    <property type="match status" value="1"/>
</dbReference>